<evidence type="ECO:0000259" key="8">
    <source>
        <dbReference type="PROSITE" id="PS50240"/>
    </source>
</evidence>
<dbReference type="InterPro" id="IPR043504">
    <property type="entry name" value="Peptidase_S1_PA_chymotrypsin"/>
</dbReference>
<evidence type="ECO:0000256" key="1">
    <source>
        <dbReference type="ARBA" id="ARBA00022670"/>
    </source>
</evidence>
<dbReference type="STRING" id="48699.ENSPLAP00000025005"/>
<evidence type="ECO:0000256" key="5">
    <source>
        <dbReference type="ARBA" id="ARBA00023157"/>
    </source>
</evidence>
<dbReference type="PROSITE" id="PS00135">
    <property type="entry name" value="TRYPSIN_SER"/>
    <property type="match status" value="1"/>
</dbReference>
<dbReference type="PANTHER" id="PTHR24253:SF144">
    <property type="entry name" value="CHYMOTRYPSIN-LIKE PROTEASE CTRL-1-RELATED"/>
    <property type="match status" value="1"/>
</dbReference>
<dbReference type="PANTHER" id="PTHR24253">
    <property type="entry name" value="TRANSMEMBRANE PROTEASE SERINE"/>
    <property type="match status" value="1"/>
</dbReference>
<dbReference type="SMART" id="SM00020">
    <property type="entry name" value="Tryp_SPc"/>
    <property type="match status" value="1"/>
</dbReference>
<keyword evidence="4 7" id="KW-0720">Serine protease</keyword>
<dbReference type="PROSITE" id="PS50240">
    <property type="entry name" value="TRYPSIN_DOM"/>
    <property type="match status" value="1"/>
</dbReference>
<dbReference type="GeneTree" id="ENSGT00940000163009"/>
<dbReference type="InterPro" id="IPR033116">
    <property type="entry name" value="TRYPSIN_SER"/>
</dbReference>
<keyword evidence="10" id="KW-1185">Reference proteome</keyword>
<name>A0A3B3VGX6_9TELE</name>
<accession>A0A3B3VGX6</accession>
<dbReference type="InterPro" id="IPR018114">
    <property type="entry name" value="TRYPSIN_HIS"/>
</dbReference>
<reference evidence="9" key="2">
    <citation type="submission" date="2025-09" db="UniProtKB">
        <authorList>
            <consortium name="Ensembl"/>
        </authorList>
    </citation>
    <scope>IDENTIFICATION</scope>
</reference>
<reference evidence="9" key="1">
    <citation type="submission" date="2025-08" db="UniProtKB">
        <authorList>
            <consortium name="Ensembl"/>
        </authorList>
    </citation>
    <scope>IDENTIFICATION</scope>
</reference>
<dbReference type="PRINTS" id="PR00722">
    <property type="entry name" value="CHYMOTRYPSIN"/>
</dbReference>
<keyword evidence="3 7" id="KW-0378">Hydrolase</keyword>
<dbReference type="GO" id="GO:0006508">
    <property type="term" value="P:proteolysis"/>
    <property type="evidence" value="ECO:0007669"/>
    <property type="project" value="UniProtKB-KW"/>
</dbReference>
<feature type="domain" description="Peptidase S1" evidence="8">
    <location>
        <begin position="47"/>
        <end position="294"/>
    </location>
</feature>
<evidence type="ECO:0000256" key="7">
    <source>
        <dbReference type="RuleBase" id="RU363034"/>
    </source>
</evidence>
<proteinExistence type="predicted"/>
<evidence type="ECO:0000256" key="2">
    <source>
        <dbReference type="ARBA" id="ARBA00022729"/>
    </source>
</evidence>
<evidence type="ECO:0000256" key="6">
    <source>
        <dbReference type="ARBA" id="ARBA00023180"/>
    </source>
</evidence>
<keyword evidence="5" id="KW-1015">Disulfide bond</keyword>
<dbReference type="InterPro" id="IPR001254">
    <property type="entry name" value="Trypsin_dom"/>
</dbReference>
<dbReference type="FunFam" id="2.40.10.10:FF:000024">
    <property type="entry name" value="Serine protease 53"/>
    <property type="match status" value="1"/>
</dbReference>
<dbReference type="SUPFAM" id="SSF50494">
    <property type="entry name" value="Trypsin-like serine proteases"/>
    <property type="match status" value="1"/>
</dbReference>
<organism evidence="9 10">
    <name type="scientific">Poecilia latipinna</name>
    <name type="common">sailfin molly</name>
    <dbReference type="NCBI Taxonomy" id="48699"/>
    <lineage>
        <taxon>Eukaryota</taxon>
        <taxon>Metazoa</taxon>
        <taxon>Chordata</taxon>
        <taxon>Craniata</taxon>
        <taxon>Vertebrata</taxon>
        <taxon>Euteleostomi</taxon>
        <taxon>Actinopterygii</taxon>
        <taxon>Neopterygii</taxon>
        <taxon>Teleostei</taxon>
        <taxon>Neoteleostei</taxon>
        <taxon>Acanthomorphata</taxon>
        <taxon>Ovalentaria</taxon>
        <taxon>Atherinomorphae</taxon>
        <taxon>Cyprinodontiformes</taxon>
        <taxon>Poeciliidae</taxon>
        <taxon>Poeciliinae</taxon>
        <taxon>Poecilia</taxon>
    </lineage>
</organism>
<dbReference type="PROSITE" id="PS00134">
    <property type="entry name" value="TRYPSIN_HIS"/>
    <property type="match status" value="1"/>
</dbReference>
<dbReference type="Pfam" id="PF00089">
    <property type="entry name" value="Trypsin"/>
    <property type="match status" value="1"/>
</dbReference>
<sequence>MSIFGISGCQSQEPGKHLGSLSLSLSLSLSDSHSLLCGKAAGSKSRIIGGQDAQLGDWPWQVYFTTSYSSCGGSLISNEWVLTAAHCISRDDLNYTKVQLGVVQPDSVSNSTKVTRRLSEIICHPEYDSLTSENDICLLKLSAPVDFTPYIQPICLASENSTFHDGLASWVTGFGVTETRRIGLGLNPSSLQEVQVPIVGNNRCMCYYYETFMNALLFNPNLNTNNYLCAGFKEGGKDSCQGDSGGPLMVQLQNSSQWVQAGIVSFGEGCAVPMKPGVYTRVSQYQSWINDTVTGMEPGFVTFTSPGIDSDLSFTCTTTTSAPLDFCLNDTSILNVLSPSISQFITTQ</sequence>
<evidence type="ECO:0000313" key="9">
    <source>
        <dbReference type="Ensembl" id="ENSPLAP00000025005.1"/>
    </source>
</evidence>
<evidence type="ECO:0000256" key="3">
    <source>
        <dbReference type="ARBA" id="ARBA00022801"/>
    </source>
</evidence>
<dbReference type="Gene3D" id="2.40.10.10">
    <property type="entry name" value="Trypsin-like serine proteases"/>
    <property type="match status" value="2"/>
</dbReference>
<dbReference type="InterPro" id="IPR009003">
    <property type="entry name" value="Peptidase_S1_PA"/>
</dbReference>
<evidence type="ECO:0000256" key="4">
    <source>
        <dbReference type="ARBA" id="ARBA00022825"/>
    </source>
</evidence>
<dbReference type="AlphaFoldDB" id="A0A3B3VGX6"/>
<keyword evidence="1 7" id="KW-0645">Protease</keyword>
<keyword evidence="2" id="KW-0732">Signal</keyword>
<dbReference type="CDD" id="cd00190">
    <property type="entry name" value="Tryp_SPc"/>
    <property type="match status" value="1"/>
</dbReference>
<keyword evidence="6" id="KW-0325">Glycoprotein</keyword>
<evidence type="ECO:0000313" key="10">
    <source>
        <dbReference type="Proteomes" id="UP000261500"/>
    </source>
</evidence>
<dbReference type="InterPro" id="IPR001314">
    <property type="entry name" value="Peptidase_S1A"/>
</dbReference>
<dbReference type="GO" id="GO:0004252">
    <property type="term" value="F:serine-type endopeptidase activity"/>
    <property type="evidence" value="ECO:0007669"/>
    <property type="project" value="InterPro"/>
</dbReference>
<dbReference type="Proteomes" id="UP000261500">
    <property type="component" value="Unplaced"/>
</dbReference>
<dbReference type="Ensembl" id="ENSPLAT00000001956.1">
    <property type="protein sequence ID" value="ENSPLAP00000025005.1"/>
    <property type="gene ID" value="ENSPLAG00000011676.1"/>
</dbReference>
<protein>
    <recommendedName>
        <fullName evidence="8">Peptidase S1 domain-containing protein</fullName>
    </recommendedName>
</protein>